<gene>
    <name evidence="15" type="ORF">Cvel_5452</name>
</gene>
<dbReference type="InterPro" id="IPR030616">
    <property type="entry name" value="Aur-like"/>
</dbReference>
<protein>
    <recommendedName>
        <fullName evidence="12">Aurora kinase</fullName>
        <ecNumber evidence="12">2.7.11.1</ecNumber>
    </recommendedName>
</protein>
<feature type="compositionally biased region" description="Pro residues" evidence="13">
    <location>
        <begin position="756"/>
        <end position="765"/>
    </location>
</feature>
<dbReference type="FunFam" id="1.10.510.10:FF:000235">
    <property type="entry name" value="Serine/threonine-protein kinase ark1"/>
    <property type="match status" value="1"/>
</dbReference>
<keyword evidence="1 12" id="KW-0723">Serine/threonine-protein kinase</keyword>
<feature type="region of interest" description="Disordered" evidence="13">
    <location>
        <begin position="261"/>
        <end position="309"/>
    </location>
</feature>
<comment type="catalytic activity">
    <reaction evidence="6 12">
        <text>L-threonyl-[protein] + ATP = O-phospho-L-threonyl-[protein] + ADP + H(+)</text>
        <dbReference type="Rhea" id="RHEA:46608"/>
        <dbReference type="Rhea" id="RHEA-COMP:11060"/>
        <dbReference type="Rhea" id="RHEA-COMP:11605"/>
        <dbReference type="ChEBI" id="CHEBI:15378"/>
        <dbReference type="ChEBI" id="CHEBI:30013"/>
        <dbReference type="ChEBI" id="CHEBI:30616"/>
        <dbReference type="ChEBI" id="CHEBI:61977"/>
        <dbReference type="ChEBI" id="CHEBI:456216"/>
        <dbReference type="EC" id="2.7.11.1"/>
    </reaction>
</comment>
<dbReference type="InterPro" id="IPR000719">
    <property type="entry name" value="Prot_kinase_dom"/>
</dbReference>
<feature type="active site" description="Proton acceptor" evidence="8">
    <location>
        <position position="592"/>
    </location>
</feature>
<dbReference type="EMBL" id="CDMZ01001713">
    <property type="protein sequence ID" value="CEM36566.1"/>
    <property type="molecule type" value="Genomic_DNA"/>
</dbReference>
<feature type="domain" description="Protein kinase" evidence="14">
    <location>
        <begin position="469"/>
        <end position="719"/>
    </location>
</feature>
<evidence type="ECO:0000256" key="8">
    <source>
        <dbReference type="PIRSR" id="PIRSR630616-1"/>
    </source>
</evidence>
<keyword evidence="2 12" id="KW-0808">Transferase</keyword>
<feature type="binding site" evidence="9">
    <location>
        <position position="610"/>
    </location>
    <ligand>
        <name>ATP</name>
        <dbReference type="ChEBI" id="CHEBI:30616"/>
    </ligand>
</feature>
<dbReference type="InterPro" id="IPR008271">
    <property type="entry name" value="Ser/Thr_kinase_AS"/>
</dbReference>
<dbReference type="AlphaFoldDB" id="A0A0G4GZI9"/>
<dbReference type="GO" id="GO:0005524">
    <property type="term" value="F:ATP binding"/>
    <property type="evidence" value="ECO:0007669"/>
    <property type="project" value="UniProtKB-UniRule"/>
</dbReference>
<evidence type="ECO:0000313" key="15">
    <source>
        <dbReference type="EMBL" id="CEM36566.1"/>
    </source>
</evidence>
<feature type="compositionally biased region" description="Basic and acidic residues" evidence="13">
    <location>
        <begin position="337"/>
        <end position="363"/>
    </location>
</feature>
<dbReference type="PROSITE" id="PS00108">
    <property type="entry name" value="PROTEIN_KINASE_ST"/>
    <property type="match status" value="1"/>
</dbReference>
<dbReference type="Pfam" id="PF00069">
    <property type="entry name" value="Pkinase"/>
    <property type="match status" value="1"/>
</dbReference>
<evidence type="ECO:0000256" key="3">
    <source>
        <dbReference type="ARBA" id="ARBA00022741"/>
    </source>
</evidence>
<feature type="binding site" evidence="9">
    <location>
        <begin position="596"/>
        <end position="597"/>
    </location>
    <ligand>
        <name>ATP</name>
        <dbReference type="ChEBI" id="CHEBI:30616"/>
    </ligand>
</feature>
<feature type="compositionally biased region" description="Acidic residues" evidence="13">
    <location>
        <begin position="823"/>
        <end position="864"/>
    </location>
</feature>
<keyword evidence="4 12" id="KW-0418">Kinase</keyword>
<proteinExistence type="inferred from homology"/>
<evidence type="ECO:0000256" key="11">
    <source>
        <dbReference type="PROSITE-ProRule" id="PRU10141"/>
    </source>
</evidence>
<feature type="compositionally biased region" description="Basic and acidic residues" evidence="13">
    <location>
        <begin position="285"/>
        <end position="303"/>
    </location>
</feature>
<dbReference type="Gene3D" id="1.10.510.10">
    <property type="entry name" value="Transferase(Phosphotransferase) domain 1"/>
    <property type="match status" value="1"/>
</dbReference>
<dbReference type="EC" id="2.7.11.1" evidence="12"/>
<keyword evidence="3 9" id="KW-0547">Nucleotide-binding</keyword>
<dbReference type="GO" id="GO:0004674">
    <property type="term" value="F:protein serine/threonine kinase activity"/>
    <property type="evidence" value="ECO:0007669"/>
    <property type="project" value="UniProtKB-KW"/>
</dbReference>
<evidence type="ECO:0000256" key="7">
    <source>
        <dbReference type="ARBA" id="ARBA00048679"/>
    </source>
</evidence>
<dbReference type="FunFam" id="3.30.200.20:FF:000042">
    <property type="entry name" value="Aurora kinase A"/>
    <property type="match status" value="1"/>
</dbReference>
<feature type="compositionally biased region" description="Low complexity" evidence="13">
    <location>
        <begin position="766"/>
        <end position="775"/>
    </location>
</feature>
<evidence type="ECO:0000256" key="12">
    <source>
        <dbReference type="RuleBase" id="RU367134"/>
    </source>
</evidence>
<dbReference type="PANTHER" id="PTHR24350">
    <property type="entry name" value="SERINE/THREONINE-PROTEIN KINASE IAL-RELATED"/>
    <property type="match status" value="1"/>
</dbReference>
<organism evidence="15">
    <name type="scientific">Chromera velia CCMP2878</name>
    <dbReference type="NCBI Taxonomy" id="1169474"/>
    <lineage>
        <taxon>Eukaryota</taxon>
        <taxon>Sar</taxon>
        <taxon>Alveolata</taxon>
        <taxon>Colpodellida</taxon>
        <taxon>Chromeraceae</taxon>
        <taxon>Chromera</taxon>
    </lineage>
</organism>
<comment type="similarity">
    <text evidence="12">Belongs to the protein kinase superfamily. Ser/Thr protein kinase family. Aurora subfamily.</text>
</comment>
<dbReference type="VEuPathDB" id="CryptoDB:Cvel_5452"/>
<dbReference type="Gene3D" id="3.30.200.20">
    <property type="entry name" value="Phosphorylase Kinase, domain 1"/>
    <property type="match status" value="1"/>
</dbReference>
<dbReference type="SUPFAM" id="SSF56112">
    <property type="entry name" value="Protein kinase-like (PK-like)"/>
    <property type="match status" value="1"/>
</dbReference>
<dbReference type="InterPro" id="IPR011009">
    <property type="entry name" value="Kinase-like_dom_sf"/>
</dbReference>
<dbReference type="PROSITE" id="PS00107">
    <property type="entry name" value="PROTEIN_KINASE_ATP"/>
    <property type="match status" value="1"/>
</dbReference>
<evidence type="ECO:0000256" key="10">
    <source>
        <dbReference type="PIRSR" id="PIRSR630616-3"/>
    </source>
</evidence>
<feature type="cross-link" description="Glycyl lysine isopeptide (Lys-Gly) (interchain with G-Cter in SUMO2)" evidence="10">
    <location>
        <position position="594"/>
    </location>
</feature>
<feature type="region of interest" description="Disordered" evidence="13">
    <location>
        <begin position="750"/>
        <end position="864"/>
    </location>
</feature>
<feature type="binding site" evidence="11">
    <location>
        <position position="502"/>
    </location>
    <ligand>
        <name>ATP</name>
        <dbReference type="ChEBI" id="CHEBI:30616"/>
    </ligand>
</feature>
<evidence type="ECO:0000256" key="2">
    <source>
        <dbReference type="ARBA" id="ARBA00022679"/>
    </source>
</evidence>
<comment type="catalytic activity">
    <reaction evidence="7 12">
        <text>L-seryl-[protein] + ATP = O-phospho-L-seryl-[protein] + ADP + H(+)</text>
        <dbReference type="Rhea" id="RHEA:17989"/>
        <dbReference type="Rhea" id="RHEA-COMP:9863"/>
        <dbReference type="Rhea" id="RHEA-COMP:11604"/>
        <dbReference type="ChEBI" id="CHEBI:15378"/>
        <dbReference type="ChEBI" id="CHEBI:29999"/>
        <dbReference type="ChEBI" id="CHEBI:30616"/>
        <dbReference type="ChEBI" id="CHEBI:83421"/>
        <dbReference type="ChEBI" id="CHEBI:456216"/>
        <dbReference type="EC" id="2.7.11.1"/>
    </reaction>
</comment>
<sequence length="864" mass="97498">MAGLSPGLCLQQAEDFWQLDFEVFYSRGGNVCGRPFGPVPSSGGRVHIVRRGENNNEDEGQNGEKQEEGQKKAFDSDNGKFKMTFRVHKEPQVHLRRLMSYSPDEDTYRLFIFVCEDAGEEFKDPNSDLYKFLTAVQTYAPPKHVQHPRPAPPPKFHAVVWVCRPNGFKAEAVVGDDHLLAVYRHGRNHIRHECHSHSNFAVMIEAYSNAPQEEATYLLTKYCKDFRYRIQEEEFETDGLTDDVPDLWALSLRRAREAWHVANEKPSAAEVTKKETAASASGSKEVAEGEKENAGHHQKDENPHPLAATKKRGWRVLQEVFVDPSTAAAAAAAAGVDKNKKADDSKAGGRSKESKAKPKEISKMKFNVPPPLPEETAAATSGTAFVGHVEAPLPRKKLVDVERARNGKGKKEEGDRLLISKARSPNVFMSPMAGRGGLASALYSPDVGMQGGAAALERAQEGLWQLEDFDVGRKLGRGQFGNVYVARERRSGYVFALKTIMKHGMLRTRMEKQLRAEIEIQSHLRHPNVLRMYGYFWDEQRIYLMLEFAPFGELYRIVRDQCPLDERRAAGYLWQVIEGLRYCHSKNVMHRDIKPENVLIGDQNTLKIADFGWSSHSVSKRRKTFCGTLDYLAPELTLNKPYSTETDVWSCGILIYEFLTGLAPFSSRDQDRQFEKIRKNAVWYPDKTTIGARMFINWILQKDQEKRPQLDDLLKHSWLRKYCADGRNEWMGEYRRPLAPIEDDEVIHPDAALKDYPPPPKPPVVKPAVPAPVAAEGKGADCEDEDMGEDFDNDDDDLDEDEEDEDEEEEKSESSCDCGLCDDHDDDDDMGMNEDEDEGEEEDEDGDGEEEGGDGDEVMDGGEG</sequence>
<dbReference type="SMART" id="SM00220">
    <property type="entry name" value="S_TKc"/>
    <property type="match status" value="1"/>
</dbReference>
<reference evidence="15" key="1">
    <citation type="submission" date="2014-11" db="EMBL/GenBank/DDBJ databases">
        <authorList>
            <person name="Otto D Thomas"/>
            <person name="Naeem Raeece"/>
        </authorList>
    </citation>
    <scope>NUCLEOTIDE SEQUENCE</scope>
</reference>
<evidence type="ECO:0000256" key="6">
    <source>
        <dbReference type="ARBA" id="ARBA00047899"/>
    </source>
</evidence>
<name>A0A0G4GZI9_9ALVE</name>
<evidence type="ECO:0000256" key="9">
    <source>
        <dbReference type="PIRSR" id="PIRSR630616-2"/>
    </source>
</evidence>
<feature type="region of interest" description="Disordered" evidence="13">
    <location>
        <begin position="333"/>
        <end position="372"/>
    </location>
</feature>
<feature type="compositionally biased region" description="Basic and acidic residues" evidence="13">
    <location>
        <begin position="62"/>
        <end position="76"/>
    </location>
</feature>
<feature type="binding site" evidence="9">
    <location>
        <position position="498"/>
    </location>
    <ligand>
        <name>ATP</name>
        <dbReference type="ChEBI" id="CHEBI:30616"/>
    </ligand>
</feature>
<keyword evidence="5 9" id="KW-0067">ATP-binding</keyword>
<dbReference type="PROSITE" id="PS50011">
    <property type="entry name" value="PROTEIN_KINASE_DOM"/>
    <property type="match status" value="1"/>
</dbReference>
<evidence type="ECO:0000256" key="1">
    <source>
        <dbReference type="ARBA" id="ARBA00022527"/>
    </source>
</evidence>
<accession>A0A0G4GZI9</accession>
<dbReference type="CDD" id="cd14007">
    <property type="entry name" value="STKc_Aurora"/>
    <property type="match status" value="1"/>
</dbReference>
<evidence type="ECO:0000259" key="14">
    <source>
        <dbReference type="PROSITE" id="PS50011"/>
    </source>
</evidence>
<feature type="binding site" evidence="9">
    <location>
        <begin position="547"/>
        <end position="549"/>
    </location>
    <ligand>
        <name>ATP</name>
        <dbReference type="ChEBI" id="CHEBI:30616"/>
    </ligand>
</feature>
<evidence type="ECO:0000256" key="5">
    <source>
        <dbReference type="ARBA" id="ARBA00022840"/>
    </source>
</evidence>
<evidence type="ECO:0000256" key="4">
    <source>
        <dbReference type="ARBA" id="ARBA00022777"/>
    </source>
</evidence>
<feature type="region of interest" description="Disordered" evidence="13">
    <location>
        <begin position="43"/>
        <end position="76"/>
    </location>
</feature>
<evidence type="ECO:0000256" key="13">
    <source>
        <dbReference type="SAM" id="MobiDB-lite"/>
    </source>
</evidence>
<feature type="compositionally biased region" description="Acidic residues" evidence="13">
    <location>
        <begin position="782"/>
        <end position="811"/>
    </location>
</feature>
<dbReference type="InterPro" id="IPR017441">
    <property type="entry name" value="Protein_kinase_ATP_BS"/>
</dbReference>